<feature type="coiled-coil region" evidence="7">
    <location>
        <begin position="1572"/>
        <end position="1725"/>
    </location>
</feature>
<comment type="caution">
    <text evidence="10">The sequence shown here is derived from an EMBL/GenBank/DDBJ whole genome shotgun (WGS) entry which is preliminary data.</text>
</comment>
<feature type="coiled-coil region" evidence="7">
    <location>
        <begin position="528"/>
        <end position="611"/>
    </location>
</feature>
<keyword evidence="6" id="KW-0206">Cytoskeleton</keyword>
<evidence type="ECO:0000256" key="5">
    <source>
        <dbReference type="ARBA" id="ARBA00023054"/>
    </source>
</evidence>
<comment type="subcellular location">
    <subcellularLocation>
        <location evidence="1">Cytoplasm</location>
        <location evidence="1">Cytoskeleton</location>
    </subcellularLocation>
</comment>
<dbReference type="STRING" id="333673.A0A3M0JXW1"/>
<feature type="compositionally biased region" description="Polar residues" evidence="8">
    <location>
        <begin position="228"/>
        <end position="239"/>
    </location>
</feature>
<dbReference type="InterPro" id="IPR036859">
    <property type="entry name" value="CAP-Gly_dom_sf"/>
</dbReference>
<organism evidence="10 11">
    <name type="scientific">Hirundo rustica rustica</name>
    <dbReference type="NCBI Taxonomy" id="333673"/>
    <lineage>
        <taxon>Eukaryota</taxon>
        <taxon>Metazoa</taxon>
        <taxon>Chordata</taxon>
        <taxon>Craniata</taxon>
        <taxon>Vertebrata</taxon>
        <taxon>Euteleostomi</taxon>
        <taxon>Archelosauria</taxon>
        <taxon>Archosauria</taxon>
        <taxon>Dinosauria</taxon>
        <taxon>Saurischia</taxon>
        <taxon>Theropoda</taxon>
        <taxon>Coelurosauria</taxon>
        <taxon>Aves</taxon>
        <taxon>Neognathae</taxon>
        <taxon>Neoaves</taxon>
        <taxon>Telluraves</taxon>
        <taxon>Australaves</taxon>
        <taxon>Passeriformes</taxon>
        <taxon>Sylvioidea</taxon>
        <taxon>Hirundinidae</taxon>
        <taxon>Hirundo</taxon>
    </lineage>
</organism>
<feature type="coiled-coil region" evidence="7">
    <location>
        <begin position="475"/>
        <end position="502"/>
    </location>
</feature>
<dbReference type="PANTHER" id="PTHR18916">
    <property type="entry name" value="DYNACTIN 1-RELATED MICROTUBULE-BINDING"/>
    <property type="match status" value="1"/>
</dbReference>
<name>A0A3M0JXW1_HIRRU</name>
<feature type="coiled-coil region" evidence="7">
    <location>
        <begin position="1382"/>
        <end position="1423"/>
    </location>
</feature>
<dbReference type="Gene3D" id="2.30.30.190">
    <property type="entry name" value="CAP Gly-rich-like domain"/>
    <property type="match status" value="2"/>
</dbReference>
<evidence type="ECO:0000256" key="8">
    <source>
        <dbReference type="SAM" id="MobiDB-lite"/>
    </source>
</evidence>
<feature type="region of interest" description="Disordered" evidence="8">
    <location>
        <begin position="1177"/>
        <end position="1197"/>
    </location>
</feature>
<dbReference type="GO" id="GO:0035371">
    <property type="term" value="C:microtubule plus-end"/>
    <property type="evidence" value="ECO:0007669"/>
    <property type="project" value="TreeGrafter"/>
</dbReference>
<keyword evidence="3" id="KW-0493">Microtubule</keyword>
<feature type="compositionally biased region" description="Low complexity" evidence="8">
    <location>
        <begin position="443"/>
        <end position="457"/>
    </location>
</feature>
<dbReference type="Pfam" id="PF16641">
    <property type="entry name" value="CLIP1_ZNF"/>
    <property type="match status" value="2"/>
</dbReference>
<evidence type="ECO:0000256" key="4">
    <source>
        <dbReference type="ARBA" id="ARBA00022737"/>
    </source>
</evidence>
<dbReference type="Pfam" id="PF01302">
    <property type="entry name" value="CAP_GLY"/>
    <property type="match status" value="2"/>
</dbReference>
<feature type="domain" description="CAP-Gly" evidence="9">
    <location>
        <begin position="359"/>
        <end position="401"/>
    </location>
</feature>
<dbReference type="PROSITE" id="PS00845">
    <property type="entry name" value="CAP_GLY_1"/>
    <property type="match status" value="2"/>
</dbReference>
<dbReference type="GO" id="GO:0051010">
    <property type="term" value="F:microtubule plus-end binding"/>
    <property type="evidence" value="ECO:0007669"/>
    <property type="project" value="TreeGrafter"/>
</dbReference>
<keyword evidence="4" id="KW-0677">Repeat</keyword>
<evidence type="ECO:0000256" key="6">
    <source>
        <dbReference type="ARBA" id="ARBA00023212"/>
    </source>
</evidence>
<dbReference type="GO" id="GO:0031122">
    <property type="term" value="P:cytoplasmic microtubule organization"/>
    <property type="evidence" value="ECO:0007669"/>
    <property type="project" value="TreeGrafter"/>
</dbReference>
<dbReference type="OrthoDB" id="5412539at2759"/>
<dbReference type="GO" id="GO:0005634">
    <property type="term" value="C:nucleus"/>
    <property type="evidence" value="ECO:0007669"/>
    <property type="project" value="TreeGrafter"/>
</dbReference>
<feature type="coiled-coil region" evidence="7">
    <location>
        <begin position="1758"/>
        <end position="1862"/>
    </location>
</feature>
<protein>
    <recommendedName>
        <fullName evidence="9">CAP-Gly domain-containing protein</fullName>
    </recommendedName>
</protein>
<feature type="coiled-coil region" evidence="7">
    <location>
        <begin position="1904"/>
        <end position="2081"/>
    </location>
</feature>
<evidence type="ECO:0000313" key="10">
    <source>
        <dbReference type="EMBL" id="RMC05783.1"/>
    </source>
</evidence>
<feature type="region of interest" description="Disordered" evidence="8">
    <location>
        <begin position="443"/>
        <end position="462"/>
    </location>
</feature>
<dbReference type="SUPFAM" id="SSF74924">
    <property type="entry name" value="Cap-Gly domain"/>
    <property type="match status" value="2"/>
</dbReference>
<dbReference type="PROSITE" id="PS50245">
    <property type="entry name" value="CAP_GLY_2"/>
    <property type="match status" value="2"/>
</dbReference>
<dbReference type="SMART" id="SM01052">
    <property type="entry name" value="CAP_GLY"/>
    <property type="match status" value="2"/>
</dbReference>
<feature type="coiled-coil region" evidence="7">
    <location>
        <begin position="2190"/>
        <end position="2239"/>
    </location>
</feature>
<evidence type="ECO:0000313" key="11">
    <source>
        <dbReference type="Proteomes" id="UP000269221"/>
    </source>
</evidence>
<feature type="coiled-coil region" evidence="7">
    <location>
        <begin position="1491"/>
        <end position="1546"/>
    </location>
</feature>
<dbReference type="EMBL" id="QRBI01000121">
    <property type="protein sequence ID" value="RMC05783.1"/>
    <property type="molecule type" value="Genomic_DNA"/>
</dbReference>
<feature type="region of interest" description="Disordered" evidence="8">
    <location>
        <begin position="177"/>
        <end position="239"/>
    </location>
</feature>
<keyword evidence="2" id="KW-0963">Cytoplasm</keyword>
<keyword evidence="5 7" id="KW-0175">Coiled coil</keyword>
<dbReference type="GO" id="GO:0005938">
    <property type="term" value="C:cell cortex"/>
    <property type="evidence" value="ECO:0007669"/>
    <property type="project" value="TreeGrafter"/>
</dbReference>
<dbReference type="Proteomes" id="UP000269221">
    <property type="component" value="Unassembled WGS sequence"/>
</dbReference>
<evidence type="ECO:0000256" key="2">
    <source>
        <dbReference type="ARBA" id="ARBA00022490"/>
    </source>
</evidence>
<dbReference type="InterPro" id="IPR032108">
    <property type="entry name" value="CLIP1_ZNF"/>
</dbReference>
<gene>
    <name evidence="10" type="ORF">DUI87_17326</name>
</gene>
<accession>A0A3M0JXW1</accession>
<proteinExistence type="predicted"/>
<feature type="coiled-coil region" evidence="7">
    <location>
        <begin position="2107"/>
        <end position="2165"/>
    </location>
</feature>
<dbReference type="GO" id="GO:0031116">
    <property type="term" value="P:positive regulation of microtubule polymerization"/>
    <property type="evidence" value="ECO:0007669"/>
    <property type="project" value="TreeGrafter"/>
</dbReference>
<feature type="compositionally biased region" description="Low complexity" evidence="8">
    <location>
        <begin position="185"/>
        <end position="212"/>
    </location>
</feature>
<evidence type="ECO:0000256" key="7">
    <source>
        <dbReference type="SAM" id="Coils"/>
    </source>
</evidence>
<evidence type="ECO:0000256" key="1">
    <source>
        <dbReference type="ARBA" id="ARBA00004245"/>
    </source>
</evidence>
<dbReference type="FunFam" id="2.30.30.190:FF:000002">
    <property type="entry name" value="CAP-Gly domain containing linker protein 1"/>
    <property type="match status" value="1"/>
</dbReference>
<sequence>MPTVLSGVFQSELAAHSINASELTKHMEFAIVATDEEDNHWYCKKMSMLKPSGLKAPSKTIKHGGTLLKTPAPVAAAPAEKAAPSEKTSSTAPADAHEEFVDDFRVGERVWVNGNKPGFIQFLGETQFAPGQWAGIVLDEPIGKNDGSVAGVRYFQCEPLRGIFTRPSKLTRKVVTEDEANGTQTAHASRATSPTSTSAASAVSSSAAALPPSGIPQKTPLAAKEHTTPSQISNLSKTASESISNLSEAGSLKKGERELKIGDRVLEELKTQGQAEEGDKGELMSSEYKGLAIKEASSECIPDLFDYEDRIIFLHQLKPLLCHWSQKLEHKCLWQLLDTDLGLCGQVGGTKAGVVRFLGETDFAKGEWCGVELDEPLGKNDGAVAGTRYFQCQPKYGLFAPVHKVTKIGFPSTTPAKAKPAVRKVLPTPAALKRSPSASSLSSLSSVASSVSSKPSRTGLLTETSSRYARKISGTTALQEALKEKQQHIEQLLAERDLERAEVAKATSHVGEIEQELALVRDGHDRHVLEMEAKMDQLRAMVEAADREKVELLNQLEEEKRKVEDLQFRVEEESITKGDLETQTKLEHARIKELEQSLLFEKTKADKLQRELEDTRVATVSEKSRIMELERDLALRVKEVAELRGRLDSSKHIDDVDTSLSLLQEISSLQEKMAAAGKEHQNEMNSLKEKFGLSEEALQKEIKSLSASNERMAKENESLKTKLDHANKENSDVIELWKSKLESAIASHQQAMEELKVSFSKGVGAQTAEFAELKTQIEKMKLDYENEMANLKVKQENERSHHLKEIESLKAKLAAVTEEKEQNLESLKTKLESVEDQHLVEMEDTLNKLQEAEIKVKELEVLQAKYNEQTKVIDSLTPQIKAAEEKLLDLAALEKANSEGKLEIEKLSKQLEAAERQIQALETEKGDGISQASNLAKELQGKEQKLLDLEKNLSAVNQVKDSLEMELQVLKEKFTSAADEAGNVQQAMQETVKKLNQKEEQFALVSSELEQLKSSLTEMERKLREREEREQQLMEAKAKLENDIADIMKSSGDSSAQLTRMNDELRLKERQLEQIQLELTKANEKAAQLEKNVEQTTQKAEQSQQETLKIHQAEVKTLQDQLTGMKTLIETTQHQFKDLQAKHEKAASELMAKHDAEIQEFKQSLLDAEEALKSARSRNSKLEAQAEELQKQAEQARSLSSVLASSRKEMEQMSDKMRALISEKETLAQEGNTLKLERGPLLSKLKELESKILLMQQDQEELKRENKRILKQKEEAEAKSQQESTEKGALVSEKSKLLSELEAVQAKLLKAAQENEALKSSELTLFQKLEELQASRDAMDVACQKHVKEWEELDNYQKRLLEEKDAVLKDKDDVIQKLGSSCEALARDQGELQQQVSALTAERDSALGELLALQDRHKALEKELGRVLLGLQEEKEMLLKGTEKLQVSLDKAVSENQVLKVREEEMETRLTKVMKDTMELENSLVSLTCLLEEMKASRETLSLECNHLHQEKEALFSSEQRLLAEREQLLNENKAIAEKLAKASADAELCEKICAEKVNKLTLEKESVLQKSLQFEKQNEALLQEKRELETKYLELLDEHKSCAKAVSDLKRERELDLSSKNALAQENATLQDSIEALKEELSKKAVENQELMACKCDLSNLLKEAQDAKRALEGELAAASRTEQVLSSSLQSCSFAREMLTRERDELQEECQKLNKEIGLMKETLILEKETRKLDEKSFQLGCMELQRSICCLEKELEEMREKNKDILAKKNLLIQDKEKSEMKLVEIMKEKETLCAEKEQLTSSMEQLKADFAFLSSSATEFLDQHHSICKKMDILKREIKLMEKEENEFLQELDSLRAEQKSLIISMEGTLNKWEFSQDYYRLCEEVKLLEQTNSDLSGKLLESQGQNQMLQEQMNNLILKVKETEALQAQAVVQKPEVTKLAEDVSQAVEQVTKEKDAIHKEKIETLASLETSRQTNQKLQNELDMLKQNNLKNEEELNKSKELLNLENKKVEELKKEFEALKLAAAHKSQQLEALQEENVKLAEELGRSRDQVSSQHKLEEERSVLNNQLLEMKKRESTLKKEIDEERASLQKSINVTSALITQKDEELEKLRHEITVLRGENASAKTLQSVVKSLESDKLKLEEKVKNLEQKLKENNEQPLTVVSPSGDAATLLQEEIAREKQIDFLNSVIVDLQRRNEELNLKIQRMCEAALNGNEEEINNYDSEEESLSKKKPRLFCDICGCFDLHDTEDCPTQAQALEEPPHSAHHGSRREERPYCDTCEVFGHWTAECNDDETF</sequence>
<dbReference type="PANTHER" id="PTHR18916:SF44">
    <property type="entry name" value="CAP-GLY DOMAIN-CONTAINING LINKER PROTEIN 1"/>
    <property type="match status" value="1"/>
</dbReference>
<feature type="domain" description="CAP-Gly" evidence="9">
    <location>
        <begin position="124"/>
        <end position="166"/>
    </location>
</feature>
<evidence type="ECO:0000259" key="9">
    <source>
        <dbReference type="PROSITE" id="PS50245"/>
    </source>
</evidence>
<dbReference type="FunFam" id="2.30.30.190:FF:000001">
    <property type="entry name" value="Putative CAP-Gly domain-containing linker protein 1"/>
    <property type="match status" value="1"/>
</dbReference>
<dbReference type="InterPro" id="IPR000938">
    <property type="entry name" value="CAP-Gly_domain"/>
</dbReference>
<evidence type="ECO:0000256" key="3">
    <source>
        <dbReference type="ARBA" id="ARBA00022701"/>
    </source>
</evidence>
<feature type="region of interest" description="Disordered" evidence="8">
    <location>
        <begin position="73"/>
        <end position="96"/>
    </location>
</feature>
<reference evidence="10 11" key="1">
    <citation type="submission" date="2018-07" db="EMBL/GenBank/DDBJ databases">
        <title>A high quality draft genome assembly of the barn swallow (H. rustica rustica).</title>
        <authorList>
            <person name="Formenti G."/>
            <person name="Chiara M."/>
            <person name="Poveda L."/>
            <person name="Francoijs K.-J."/>
            <person name="Bonisoli-Alquati A."/>
            <person name="Canova L."/>
            <person name="Gianfranceschi L."/>
            <person name="Horner D.S."/>
            <person name="Saino N."/>
        </authorList>
    </citation>
    <scope>NUCLEOTIDE SEQUENCE [LARGE SCALE GENOMIC DNA]</scope>
    <source>
        <strain evidence="10">Chelidonia</strain>
        <tissue evidence="10">Blood</tissue>
    </source>
</reference>
<keyword evidence="11" id="KW-1185">Reference proteome</keyword>
<feature type="compositionally biased region" description="Low complexity" evidence="8">
    <location>
        <begin position="73"/>
        <end position="82"/>
    </location>
</feature>